<gene>
    <name evidence="5" type="ORF">DES41_105439</name>
</gene>
<proteinExistence type="predicted"/>
<dbReference type="RefSeq" id="WP_114469423.1">
    <property type="nucleotide sequence ID" value="NZ_QPJK01000005.1"/>
</dbReference>
<evidence type="ECO:0000256" key="2">
    <source>
        <dbReference type="PROSITE-ProRule" id="PRU00169"/>
    </source>
</evidence>
<keyword evidence="6" id="KW-1185">Reference proteome</keyword>
<dbReference type="Pfam" id="PF08667">
    <property type="entry name" value="BetR"/>
    <property type="match status" value="1"/>
</dbReference>
<reference evidence="5 6" key="1">
    <citation type="submission" date="2018-07" db="EMBL/GenBank/DDBJ databases">
        <title>Genomic Encyclopedia of Type Strains, Phase IV (KMG-IV): sequencing the most valuable type-strain genomes for metagenomic binning, comparative biology and taxonomic classification.</title>
        <authorList>
            <person name="Goeker M."/>
        </authorList>
    </citation>
    <scope>NUCLEOTIDE SEQUENCE [LARGE SCALE GENOMIC DNA]</scope>
    <source>
        <strain evidence="5 6">DSM 21634</strain>
    </source>
</reference>
<comment type="caution">
    <text evidence="5">The sequence shown here is derived from an EMBL/GenBank/DDBJ whole genome shotgun (WGS) entry which is preliminary data.</text>
</comment>
<dbReference type="InterPro" id="IPR013975">
    <property type="entry name" value="Tscrpt_reg_BetR_N"/>
</dbReference>
<protein>
    <submittedName>
        <fullName evidence="5">Response regulator receiver domain-containing protein</fullName>
    </submittedName>
</protein>
<dbReference type="InterPro" id="IPR011006">
    <property type="entry name" value="CheY-like_superfamily"/>
</dbReference>
<dbReference type="AlphaFoldDB" id="A0A368XTL9"/>
<keyword evidence="1 2" id="KW-0597">Phosphoprotein</keyword>
<dbReference type="PROSITE" id="PS50110">
    <property type="entry name" value="RESPONSE_REGULATORY"/>
    <property type="match status" value="1"/>
</dbReference>
<accession>A0A368XTL9</accession>
<dbReference type="InterPro" id="IPR001789">
    <property type="entry name" value="Sig_transdc_resp-reg_receiver"/>
</dbReference>
<feature type="modified residue" description="4-aspartylphosphate" evidence="2">
    <location>
        <position position="223"/>
    </location>
</feature>
<name>A0A368XTL9_9BURK</name>
<sequence>MQVSKTLPGISLAPEDDSTDEGEDSVVARRLHDFFSEQGLPRHKHASQLALILGLSRSGAFRKFQDASFSASDLQTLAQHFQVDISALLSAEPALAAPRVEGDVHDARVLIGTLALHCKATLGSALQPGEHCELVATQQGAEWLIQPYGAATPSAERRRVLQLVVTPSQRALPRIAVLEDSRDLAANMKDAFEASGYRVELFGSAAELARRADEAPFDGYLMDWWLNGQTASQVLQAIRRAQPSVPMLLTTGAIAAGYAGEADIVQVATTLRIPVIEKPFRLALVISQLRQLLEQAQANR</sequence>
<feature type="region of interest" description="Disordered" evidence="3">
    <location>
        <begin position="1"/>
        <end position="24"/>
    </location>
</feature>
<dbReference type="Gene3D" id="3.40.50.2300">
    <property type="match status" value="1"/>
</dbReference>
<dbReference type="SUPFAM" id="SSF52172">
    <property type="entry name" value="CheY-like"/>
    <property type="match status" value="1"/>
</dbReference>
<dbReference type="InterPro" id="IPR050595">
    <property type="entry name" value="Bact_response_regulator"/>
</dbReference>
<dbReference type="Proteomes" id="UP000252884">
    <property type="component" value="Unassembled WGS sequence"/>
</dbReference>
<evidence type="ECO:0000256" key="1">
    <source>
        <dbReference type="ARBA" id="ARBA00022553"/>
    </source>
</evidence>
<evidence type="ECO:0000313" key="6">
    <source>
        <dbReference type="Proteomes" id="UP000252884"/>
    </source>
</evidence>
<dbReference type="PANTHER" id="PTHR44591:SF3">
    <property type="entry name" value="RESPONSE REGULATORY DOMAIN-CONTAINING PROTEIN"/>
    <property type="match status" value="1"/>
</dbReference>
<organism evidence="5 6">
    <name type="scientific">Pseudorhodoferax soli</name>
    <dbReference type="NCBI Taxonomy" id="545864"/>
    <lineage>
        <taxon>Bacteria</taxon>
        <taxon>Pseudomonadati</taxon>
        <taxon>Pseudomonadota</taxon>
        <taxon>Betaproteobacteria</taxon>
        <taxon>Burkholderiales</taxon>
        <taxon>Comamonadaceae</taxon>
    </lineage>
</organism>
<dbReference type="GO" id="GO:0000160">
    <property type="term" value="P:phosphorelay signal transduction system"/>
    <property type="evidence" value="ECO:0007669"/>
    <property type="project" value="InterPro"/>
</dbReference>
<dbReference type="EMBL" id="QPJK01000005">
    <property type="protein sequence ID" value="RCW70496.1"/>
    <property type="molecule type" value="Genomic_DNA"/>
</dbReference>
<feature type="compositionally biased region" description="Acidic residues" evidence="3">
    <location>
        <begin position="14"/>
        <end position="24"/>
    </location>
</feature>
<evidence type="ECO:0000256" key="3">
    <source>
        <dbReference type="SAM" id="MobiDB-lite"/>
    </source>
</evidence>
<evidence type="ECO:0000259" key="4">
    <source>
        <dbReference type="PROSITE" id="PS50110"/>
    </source>
</evidence>
<dbReference type="SMART" id="SM00448">
    <property type="entry name" value="REC"/>
    <property type="match status" value="1"/>
</dbReference>
<dbReference type="CDD" id="cd00156">
    <property type="entry name" value="REC"/>
    <property type="match status" value="1"/>
</dbReference>
<dbReference type="PANTHER" id="PTHR44591">
    <property type="entry name" value="STRESS RESPONSE REGULATOR PROTEIN 1"/>
    <property type="match status" value="1"/>
</dbReference>
<feature type="domain" description="Response regulatory" evidence="4">
    <location>
        <begin position="174"/>
        <end position="293"/>
    </location>
</feature>
<dbReference type="OrthoDB" id="8595302at2"/>
<evidence type="ECO:0000313" key="5">
    <source>
        <dbReference type="EMBL" id="RCW70496.1"/>
    </source>
</evidence>
<dbReference type="Pfam" id="PF00072">
    <property type="entry name" value="Response_reg"/>
    <property type="match status" value="1"/>
</dbReference>